<organism evidence="1 2">
    <name type="scientific">Eretmocerus hayati</name>
    <dbReference type="NCBI Taxonomy" id="131215"/>
    <lineage>
        <taxon>Eukaryota</taxon>
        <taxon>Metazoa</taxon>
        <taxon>Ecdysozoa</taxon>
        <taxon>Arthropoda</taxon>
        <taxon>Hexapoda</taxon>
        <taxon>Insecta</taxon>
        <taxon>Pterygota</taxon>
        <taxon>Neoptera</taxon>
        <taxon>Endopterygota</taxon>
        <taxon>Hymenoptera</taxon>
        <taxon>Apocrita</taxon>
        <taxon>Proctotrupomorpha</taxon>
        <taxon>Chalcidoidea</taxon>
        <taxon>Aphelinidae</taxon>
        <taxon>Aphelininae</taxon>
        <taxon>Eretmocerus</taxon>
    </lineage>
</organism>
<name>A0ACC2N5V7_9HYME</name>
<proteinExistence type="predicted"/>
<comment type="caution">
    <text evidence="1">The sequence shown here is derived from an EMBL/GenBank/DDBJ whole genome shotgun (WGS) entry which is preliminary data.</text>
</comment>
<keyword evidence="2" id="KW-1185">Reference proteome</keyword>
<sequence length="162" mass="18898">MLKFLYTQCSVSGNSYQDHPFMPRTICGSCYTMLMRWKKEPKLEQLKFRKPMIWFVPLGRGDCYFCMTDIRGFRSNTKADISYAKVSSVMRPDKAEFVDKKTSKRNDPMDMDPIEAGEMEFDDFSDGDVSDDDDEEYVPAGGKKLLEYLIKKNLVTLYKNWV</sequence>
<protein>
    <submittedName>
        <fullName evidence="1">Uncharacterized protein</fullName>
    </submittedName>
</protein>
<accession>A0ACC2N5V7</accession>
<dbReference type="EMBL" id="CM056744">
    <property type="protein sequence ID" value="KAJ8666560.1"/>
    <property type="molecule type" value="Genomic_DNA"/>
</dbReference>
<gene>
    <name evidence="1" type="ORF">QAD02_008222</name>
</gene>
<reference evidence="1" key="1">
    <citation type="submission" date="2023-04" db="EMBL/GenBank/DDBJ databases">
        <title>A chromosome-level genome assembly of the parasitoid wasp Eretmocerus hayati.</title>
        <authorList>
            <person name="Zhong Y."/>
            <person name="Liu S."/>
            <person name="Liu Y."/>
        </authorList>
    </citation>
    <scope>NUCLEOTIDE SEQUENCE</scope>
    <source>
        <strain evidence="1">ZJU_SS_LIU_2023</strain>
    </source>
</reference>
<dbReference type="Proteomes" id="UP001239111">
    <property type="component" value="Chromosome 4"/>
</dbReference>
<evidence type="ECO:0000313" key="1">
    <source>
        <dbReference type="EMBL" id="KAJ8666560.1"/>
    </source>
</evidence>
<evidence type="ECO:0000313" key="2">
    <source>
        <dbReference type="Proteomes" id="UP001239111"/>
    </source>
</evidence>